<dbReference type="Gene3D" id="3.30.200.20">
    <property type="entry name" value="Phosphorylase Kinase, domain 1"/>
    <property type="match status" value="1"/>
</dbReference>
<evidence type="ECO:0000256" key="8">
    <source>
        <dbReference type="ARBA" id="ARBA00048679"/>
    </source>
</evidence>
<feature type="domain" description="Protein kinase" evidence="10">
    <location>
        <begin position="418"/>
        <end position="554"/>
    </location>
</feature>
<gene>
    <name evidence="11" type="ORF">B5807_00324</name>
</gene>
<dbReference type="GO" id="GO:0005524">
    <property type="term" value="F:ATP binding"/>
    <property type="evidence" value="ECO:0007669"/>
    <property type="project" value="UniProtKB-KW"/>
</dbReference>
<evidence type="ECO:0000256" key="7">
    <source>
        <dbReference type="ARBA" id="ARBA00047899"/>
    </source>
</evidence>
<dbReference type="PANTHER" id="PTHR24356:SF400">
    <property type="entry name" value="SERINE_THREONINE-PROTEIN KINASE CBK1"/>
    <property type="match status" value="1"/>
</dbReference>
<organism evidence="11 12">
    <name type="scientific">Epicoccum nigrum</name>
    <name type="common">Soil fungus</name>
    <name type="synonym">Epicoccum purpurascens</name>
    <dbReference type="NCBI Taxonomy" id="105696"/>
    <lineage>
        <taxon>Eukaryota</taxon>
        <taxon>Fungi</taxon>
        <taxon>Dikarya</taxon>
        <taxon>Ascomycota</taxon>
        <taxon>Pezizomycotina</taxon>
        <taxon>Dothideomycetes</taxon>
        <taxon>Pleosporomycetidae</taxon>
        <taxon>Pleosporales</taxon>
        <taxon>Pleosporineae</taxon>
        <taxon>Didymellaceae</taxon>
        <taxon>Epicoccum</taxon>
    </lineage>
</organism>
<feature type="compositionally biased region" description="Polar residues" evidence="9">
    <location>
        <begin position="134"/>
        <end position="144"/>
    </location>
</feature>
<dbReference type="InterPro" id="IPR059233">
    <property type="entry name" value="MobB_NdrA/B/Cbk1"/>
</dbReference>
<keyword evidence="6" id="KW-0067">ATP-binding</keyword>
<evidence type="ECO:0000256" key="1">
    <source>
        <dbReference type="ARBA" id="ARBA00012513"/>
    </source>
</evidence>
<evidence type="ECO:0000259" key="10">
    <source>
        <dbReference type="PROSITE" id="PS50011"/>
    </source>
</evidence>
<evidence type="ECO:0000256" key="6">
    <source>
        <dbReference type="ARBA" id="ARBA00022840"/>
    </source>
</evidence>
<dbReference type="InParanoid" id="A0A1Y2MF43"/>
<feature type="compositionally biased region" description="Polar residues" evidence="9">
    <location>
        <begin position="250"/>
        <end position="283"/>
    </location>
</feature>
<sequence length="554" mass="61024">MPLHTACLLQQRPHLAVFLLTQIRHCFGSTGTVSIGSMLSLVMTRKRKGVDDLKSSSTEKSKIRLIEPTRDGLLDGIGDGLSKPQRGVQTLKDIHRKGVQMLSKFRLNANATASAVKTSSNTVADTQLLGAPQSEGSDTINNPSVPIIDSTPRLTTPQLDSLLEQLTNPAGYDGESEPTGDNPSDELAVLHISRSTPSLSRQLTTKLSNVLMQDATIIHRPKLTLRPTVLTKDLLDNKPTDRVGEVLSLPSQISSGPESSNGPLSQSTAPTSFVSSRGTLSGETTHRTRNESAETTHLESQPESSGTERCMIHWLHFPRQDVPLLNKPSIATVEKAAAAKIFFESHYNQLLGTTASPRSLRRRQLERKIFAMALPNEQRQHKRQRWYAAESQHLRQIRVMKSKTIVRQNVTGVHVSSYEIVRVLGKGSFGVVRLVREKNDGSNHSNGSGSECGRCSNIGPSHPGLIASSTKRKARQVYAMKVIRKSDMLRNSQEGHLRAERDFLVASENSRWAVPLVASFQDNNNLYLVMEYMVGGDFLGLLLREDILDESVAK</sequence>
<dbReference type="SUPFAM" id="SSF56112">
    <property type="entry name" value="Protein kinase-like (PK-like)"/>
    <property type="match status" value="1"/>
</dbReference>
<evidence type="ECO:0000256" key="2">
    <source>
        <dbReference type="ARBA" id="ARBA00022527"/>
    </source>
</evidence>
<dbReference type="CDD" id="cd21742">
    <property type="entry name" value="MobB_NDR_LATS-like"/>
    <property type="match status" value="1"/>
</dbReference>
<comment type="catalytic activity">
    <reaction evidence="7">
        <text>L-threonyl-[protein] + ATP = O-phospho-L-threonyl-[protein] + ADP + H(+)</text>
        <dbReference type="Rhea" id="RHEA:46608"/>
        <dbReference type="Rhea" id="RHEA-COMP:11060"/>
        <dbReference type="Rhea" id="RHEA-COMP:11605"/>
        <dbReference type="ChEBI" id="CHEBI:15378"/>
        <dbReference type="ChEBI" id="CHEBI:30013"/>
        <dbReference type="ChEBI" id="CHEBI:30616"/>
        <dbReference type="ChEBI" id="CHEBI:61977"/>
        <dbReference type="ChEBI" id="CHEBI:456216"/>
        <dbReference type="EC" id="2.7.11.1"/>
    </reaction>
</comment>
<evidence type="ECO:0000256" key="9">
    <source>
        <dbReference type="SAM" id="MobiDB-lite"/>
    </source>
</evidence>
<keyword evidence="12" id="KW-1185">Reference proteome</keyword>
<keyword evidence="3" id="KW-0808">Transferase</keyword>
<evidence type="ECO:0000313" key="12">
    <source>
        <dbReference type="Proteomes" id="UP000193240"/>
    </source>
</evidence>
<dbReference type="GO" id="GO:0004674">
    <property type="term" value="F:protein serine/threonine kinase activity"/>
    <property type="evidence" value="ECO:0007669"/>
    <property type="project" value="UniProtKB-KW"/>
</dbReference>
<keyword evidence="2" id="KW-0723">Serine/threonine-protein kinase</keyword>
<reference evidence="11 12" key="1">
    <citation type="journal article" date="2017" name="Genome Announc.">
        <title>Genome sequence of the saprophytic ascomycete Epicoccum nigrum ICMP 19927 strain isolated from New Zealand.</title>
        <authorList>
            <person name="Fokin M."/>
            <person name="Fleetwood D."/>
            <person name="Weir B.S."/>
            <person name="Villas-Boas S.G."/>
        </authorList>
    </citation>
    <scope>NUCLEOTIDE SEQUENCE [LARGE SCALE GENOMIC DNA]</scope>
    <source>
        <strain evidence="11 12">ICMP 19927</strain>
    </source>
</reference>
<dbReference type="EC" id="2.7.11.1" evidence="1"/>
<comment type="catalytic activity">
    <reaction evidence="8">
        <text>L-seryl-[protein] + ATP = O-phospho-L-seryl-[protein] + ADP + H(+)</text>
        <dbReference type="Rhea" id="RHEA:17989"/>
        <dbReference type="Rhea" id="RHEA-COMP:9863"/>
        <dbReference type="Rhea" id="RHEA-COMP:11604"/>
        <dbReference type="ChEBI" id="CHEBI:15378"/>
        <dbReference type="ChEBI" id="CHEBI:29999"/>
        <dbReference type="ChEBI" id="CHEBI:30616"/>
        <dbReference type="ChEBI" id="CHEBI:83421"/>
        <dbReference type="ChEBI" id="CHEBI:456216"/>
        <dbReference type="EC" id="2.7.11.1"/>
    </reaction>
</comment>
<evidence type="ECO:0000256" key="5">
    <source>
        <dbReference type="ARBA" id="ARBA00022777"/>
    </source>
</evidence>
<dbReference type="InterPro" id="IPR011009">
    <property type="entry name" value="Kinase-like_dom_sf"/>
</dbReference>
<keyword evidence="5" id="KW-0418">Kinase</keyword>
<evidence type="ECO:0000313" key="11">
    <source>
        <dbReference type="EMBL" id="OSS54700.1"/>
    </source>
</evidence>
<feature type="region of interest" description="Disordered" evidence="9">
    <location>
        <begin position="250"/>
        <end position="305"/>
    </location>
</feature>
<dbReference type="InterPro" id="IPR000719">
    <property type="entry name" value="Prot_kinase_dom"/>
</dbReference>
<dbReference type="Pfam" id="PF00069">
    <property type="entry name" value="Pkinase"/>
    <property type="match status" value="1"/>
</dbReference>
<dbReference type="InterPro" id="IPR050236">
    <property type="entry name" value="Ser_Thr_kinase_AGC"/>
</dbReference>
<dbReference type="PROSITE" id="PS50011">
    <property type="entry name" value="PROTEIN_KINASE_DOM"/>
    <property type="match status" value="1"/>
</dbReference>
<evidence type="ECO:0000256" key="4">
    <source>
        <dbReference type="ARBA" id="ARBA00022741"/>
    </source>
</evidence>
<name>A0A1Y2MF43_EPING</name>
<dbReference type="AlphaFoldDB" id="A0A1Y2MF43"/>
<accession>A0A1Y2MF43</accession>
<evidence type="ECO:0000256" key="3">
    <source>
        <dbReference type="ARBA" id="ARBA00022679"/>
    </source>
</evidence>
<proteinExistence type="predicted"/>
<feature type="region of interest" description="Disordered" evidence="9">
    <location>
        <begin position="131"/>
        <end position="153"/>
    </location>
</feature>
<protein>
    <recommendedName>
        <fullName evidence="1">non-specific serine/threonine protein kinase</fullName>
        <ecNumber evidence="1">2.7.11.1</ecNumber>
    </recommendedName>
</protein>
<dbReference type="EMBL" id="KZ107838">
    <property type="protein sequence ID" value="OSS54700.1"/>
    <property type="molecule type" value="Genomic_DNA"/>
</dbReference>
<keyword evidence="4" id="KW-0547">Nucleotide-binding</keyword>
<dbReference type="STRING" id="105696.A0A1Y2MF43"/>
<dbReference type="GO" id="GO:0035556">
    <property type="term" value="P:intracellular signal transduction"/>
    <property type="evidence" value="ECO:0007669"/>
    <property type="project" value="TreeGrafter"/>
</dbReference>
<dbReference type="Proteomes" id="UP000193240">
    <property type="component" value="Unassembled WGS sequence"/>
</dbReference>
<dbReference type="PANTHER" id="PTHR24356">
    <property type="entry name" value="SERINE/THREONINE-PROTEIN KINASE"/>
    <property type="match status" value="1"/>
</dbReference>
<feature type="compositionally biased region" description="Basic and acidic residues" evidence="9">
    <location>
        <begin position="284"/>
        <end position="297"/>
    </location>
</feature>